<evidence type="ECO:0000313" key="1">
    <source>
        <dbReference type="EMBL" id="KAI3667797.1"/>
    </source>
</evidence>
<evidence type="ECO:0000313" key="2">
    <source>
        <dbReference type="Proteomes" id="UP001055879"/>
    </source>
</evidence>
<proteinExistence type="predicted"/>
<name>A0ACB8XJP0_ARCLA</name>
<dbReference type="Proteomes" id="UP001055879">
    <property type="component" value="Linkage Group LG17"/>
</dbReference>
<gene>
    <name evidence="1" type="ORF">L6452_42866</name>
</gene>
<dbReference type="EMBL" id="CM042063">
    <property type="protein sequence ID" value="KAI3667797.1"/>
    <property type="molecule type" value="Genomic_DNA"/>
</dbReference>
<reference evidence="1 2" key="2">
    <citation type="journal article" date="2022" name="Mol. Ecol. Resour.">
        <title>The genomes of chicory, endive, great burdock and yacon provide insights into Asteraceae paleo-polyploidization history and plant inulin production.</title>
        <authorList>
            <person name="Fan W."/>
            <person name="Wang S."/>
            <person name="Wang H."/>
            <person name="Wang A."/>
            <person name="Jiang F."/>
            <person name="Liu H."/>
            <person name="Zhao H."/>
            <person name="Xu D."/>
            <person name="Zhang Y."/>
        </authorList>
    </citation>
    <scope>NUCLEOTIDE SEQUENCE [LARGE SCALE GENOMIC DNA]</scope>
    <source>
        <strain evidence="2">cv. Niubang</strain>
    </source>
</reference>
<sequence>MKKQREGNPTKTCSLLCATVTKFIQVLSRTLLCATGGGGGSGGVVVCYSLVELEREGRHCWRVLLRWGGASFQKLHTVVVASAASLVVAPATMTLVVVLAGEWDDDGEVEIITLFA</sequence>
<protein>
    <submittedName>
        <fullName evidence="1">Uncharacterized protein</fullName>
    </submittedName>
</protein>
<keyword evidence="2" id="KW-1185">Reference proteome</keyword>
<accession>A0ACB8XJP0</accession>
<comment type="caution">
    <text evidence="1">The sequence shown here is derived from an EMBL/GenBank/DDBJ whole genome shotgun (WGS) entry which is preliminary data.</text>
</comment>
<organism evidence="1 2">
    <name type="scientific">Arctium lappa</name>
    <name type="common">Greater burdock</name>
    <name type="synonym">Lappa major</name>
    <dbReference type="NCBI Taxonomy" id="4217"/>
    <lineage>
        <taxon>Eukaryota</taxon>
        <taxon>Viridiplantae</taxon>
        <taxon>Streptophyta</taxon>
        <taxon>Embryophyta</taxon>
        <taxon>Tracheophyta</taxon>
        <taxon>Spermatophyta</taxon>
        <taxon>Magnoliopsida</taxon>
        <taxon>eudicotyledons</taxon>
        <taxon>Gunneridae</taxon>
        <taxon>Pentapetalae</taxon>
        <taxon>asterids</taxon>
        <taxon>campanulids</taxon>
        <taxon>Asterales</taxon>
        <taxon>Asteraceae</taxon>
        <taxon>Carduoideae</taxon>
        <taxon>Cardueae</taxon>
        <taxon>Arctiinae</taxon>
        <taxon>Arctium</taxon>
    </lineage>
</organism>
<reference evidence="2" key="1">
    <citation type="journal article" date="2022" name="Mol. Ecol. Resour.">
        <title>The genomes of chicory, endive, great burdock and yacon provide insights into Asteraceae palaeo-polyploidization history and plant inulin production.</title>
        <authorList>
            <person name="Fan W."/>
            <person name="Wang S."/>
            <person name="Wang H."/>
            <person name="Wang A."/>
            <person name="Jiang F."/>
            <person name="Liu H."/>
            <person name="Zhao H."/>
            <person name="Xu D."/>
            <person name="Zhang Y."/>
        </authorList>
    </citation>
    <scope>NUCLEOTIDE SEQUENCE [LARGE SCALE GENOMIC DNA]</scope>
    <source>
        <strain evidence="2">cv. Niubang</strain>
    </source>
</reference>